<dbReference type="GO" id="GO:0000719">
    <property type="term" value="P:photoreactive repair"/>
    <property type="evidence" value="ECO:0007669"/>
    <property type="project" value="UniProtKB-ARBA"/>
</dbReference>
<dbReference type="InterPro" id="IPR018394">
    <property type="entry name" value="DNA_photolyase_1_CS_C"/>
</dbReference>
<evidence type="ECO:0000256" key="3">
    <source>
        <dbReference type="ARBA" id="ARBA00014046"/>
    </source>
</evidence>
<sequence length="494" mass="55102">MASSSATDTALVWFRRDLRLADNPALHAAVQSGRPLVCVYIHETGSDTALAPGAASAWWLHHSLTRLGHAIESIGGQLVLRQGPASQVLPALCQEAGCSEVFWNRSDIPQIDARDCRLASELAGMGVRARGFRASTLIDPQRHLNGSGAPYRVFTPFWKAALKELDPREALPAPIRLVGGPRLVSDRLDTWHLRPTSPDWATGFDADWTPGEDGANARLDSFLANRLIDYREHRDRPDIEGTSRLSPHLAWGEISPRTVWHRARGHAERSGQYQQAEKLLAEIGWRDFATYLATHFGDFRTTNFNRQFDYFPWRENPDSLAAWKRGQTGIPMVDAAMRQLWTTGWMHNRTRMITASFLIKHLGVHWRKGMAWFEDTLVDADLNVNAASWQWVAGSGADAAPYFRVFNPVTQGEKFDPDGDYVRRWVPELANLGGKAIHTPWHQSTDMLAKAGVTLGKTYPEPIIDLKLGREQALEAYQSMKADAEAATALGIDG</sequence>
<dbReference type="AlphaFoldDB" id="A0A495DKN2"/>
<feature type="binding site" evidence="8">
    <location>
        <begin position="379"/>
        <end position="381"/>
    </location>
    <ligand>
        <name>FAD</name>
        <dbReference type="ChEBI" id="CHEBI:57692"/>
    </ligand>
</feature>
<feature type="binding site" evidence="8">
    <location>
        <position position="230"/>
    </location>
    <ligand>
        <name>FAD</name>
        <dbReference type="ChEBI" id="CHEBI:57692"/>
    </ligand>
</feature>
<dbReference type="OrthoDB" id="9772484at2"/>
<evidence type="ECO:0000256" key="10">
    <source>
        <dbReference type="RuleBase" id="RU004182"/>
    </source>
</evidence>
<comment type="similarity">
    <text evidence="10">Belongs to the DNA photolyase family.</text>
</comment>
<dbReference type="EMBL" id="RBIM01000002">
    <property type="protein sequence ID" value="RKR02847.1"/>
    <property type="molecule type" value="Genomic_DNA"/>
</dbReference>
<dbReference type="PROSITE" id="PS51645">
    <property type="entry name" value="PHR_CRY_ALPHA_BETA"/>
    <property type="match status" value="1"/>
</dbReference>
<reference evidence="12 13" key="1">
    <citation type="submission" date="2018-10" db="EMBL/GenBank/DDBJ databases">
        <title>Genomic Encyclopedia of Type Strains, Phase IV (KMG-IV): sequencing the most valuable type-strain genomes for metagenomic binning, comparative biology and taxonomic classification.</title>
        <authorList>
            <person name="Goeker M."/>
        </authorList>
    </citation>
    <scope>NUCLEOTIDE SEQUENCE [LARGE SCALE GENOMIC DNA]</scope>
    <source>
        <strain evidence="12 13">DSM 4734</strain>
    </source>
</reference>
<dbReference type="FunFam" id="1.10.579.10:FF:000003">
    <property type="entry name" value="Deoxyribodipyrimidine photo-lyase"/>
    <property type="match status" value="1"/>
</dbReference>
<name>A0A495DKN2_9PROT</name>
<evidence type="ECO:0000256" key="8">
    <source>
        <dbReference type="PIRSR" id="PIRSR602081-1"/>
    </source>
</evidence>
<dbReference type="SUPFAM" id="SSF48173">
    <property type="entry name" value="Cryptochrome/photolyase FAD-binding domain"/>
    <property type="match status" value="1"/>
</dbReference>
<dbReference type="Pfam" id="PF03441">
    <property type="entry name" value="FAD_binding_7"/>
    <property type="match status" value="1"/>
</dbReference>
<dbReference type="GO" id="GO:0003677">
    <property type="term" value="F:DNA binding"/>
    <property type="evidence" value="ECO:0007669"/>
    <property type="project" value="TreeGrafter"/>
</dbReference>
<dbReference type="InterPro" id="IPR036134">
    <property type="entry name" value="Crypto/Photolyase_FAD-like_sf"/>
</dbReference>
<dbReference type="InterPro" id="IPR005101">
    <property type="entry name" value="Cryptochr/Photolyase_FAD-bd"/>
</dbReference>
<dbReference type="InterPro" id="IPR036155">
    <property type="entry name" value="Crypto/Photolyase_N_sf"/>
</dbReference>
<comment type="cofactor">
    <cofactor evidence="1">
        <name>(6R)-5,10-methylene-5,6,7,8-tetrahydrofolate</name>
        <dbReference type="ChEBI" id="CHEBI:15636"/>
    </cofactor>
</comment>
<dbReference type="GO" id="GO:0071949">
    <property type="term" value="F:FAD binding"/>
    <property type="evidence" value="ECO:0007669"/>
    <property type="project" value="TreeGrafter"/>
</dbReference>
<dbReference type="InterPro" id="IPR006050">
    <property type="entry name" value="DNA_photolyase_N"/>
</dbReference>
<dbReference type="Pfam" id="PF00875">
    <property type="entry name" value="DNA_photolyase"/>
    <property type="match status" value="1"/>
</dbReference>
<feature type="site" description="Electron transfer via tryptophanyl radical" evidence="9">
    <location>
        <position position="389"/>
    </location>
</feature>
<feature type="site" description="Electron transfer via tryptophanyl radical" evidence="9">
    <location>
        <position position="366"/>
    </location>
</feature>
<evidence type="ECO:0000313" key="13">
    <source>
        <dbReference type="Proteomes" id="UP000273675"/>
    </source>
</evidence>
<dbReference type="SUPFAM" id="SSF52425">
    <property type="entry name" value="Cryptochrome/photolyase, N-terminal domain"/>
    <property type="match status" value="1"/>
</dbReference>
<dbReference type="InterPro" id="IPR014729">
    <property type="entry name" value="Rossmann-like_a/b/a_fold"/>
</dbReference>
<organism evidence="12 13">
    <name type="scientific">Maricaulis maris</name>
    <dbReference type="NCBI Taxonomy" id="74318"/>
    <lineage>
        <taxon>Bacteria</taxon>
        <taxon>Pseudomonadati</taxon>
        <taxon>Pseudomonadota</taxon>
        <taxon>Alphaproteobacteria</taxon>
        <taxon>Maricaulales</taxon>
        <taxon>Maricaulaceae</taxon>
        <taxon>Maricaulis</taxon>
    </lineage>
</organism>
<proteinExistence type="inferred from homology"/>
<gene>
    <name evidence="12" type="ORF">C7435_0787</name>
</gene>
<feature type="site" description="Electron transfer via tryptophanyl radical" evidence="9">
    <location>
        <position position="313"/>
    </location>
</feature>
<evidence type="ECO:0000259" key="11">
    <source>
        <dbReference type="PROSITE" id="PS51645"/>
    </source>
</evidence>
<evidence type="ECO:0000256" key="4">
    <source>
        <dbReference type="ARBA" id="ARBA00022630"/>
    </source>
</evidence>
<comment type="caution">
    <text evidence="12">The sequence shown here is derived from an EMBL/GenBank/DDBJ whole genome shotgun (WGS) entry which is preliminary data.</text>
</comment>
<dbReference type="GO" id="GO:0003904">
    <property type="term" value="F:deoxyribodipyrimidine photo-lyase activity"/>
    <property type="evidence" value="ECO:0007669"/>
    <property type="project" value="UniProtKB-EC"/>
</dbReference>
<dbReference type="PROSITE" id="PS00394">
    <property type="entry name" value="DNA_PHOTOLYASES_1_1"/>
    <property type="match status" value="1"/>
</dbReference>
<dbReference type="EC" id="4.1.99.3" evidence="2"/>
<dbReference type="PRINTS" id="PR00147">
    <property type="entry name" value="DNAPHOTLYASE"/>
</dbReference>
<keyword evidence="4 8" id="KW-0285">Flavoprotein</keyword>
<evidence type="ECO:0000256" key="2">
    <source>
        <dbReference type="ARBA" id="ARBA00013149"/>
    </source>
</evidence>
<evidence type="ECO:0000256" key="1">
    <source>
        <dbReference type="ARBA" id="ARBA00001932"/>
    </source>
</evidence>
<evidence type="ECO:0000256" key="7">
    <source>
        <dbReference type="ARBA" id="ARBA00033999"/>
    </source>
</evidence>
<comment type="catalytic activity">
    <reaction evidence="7">
        <text>cyclobutadipyrimidine (in DNA) = 2 pyrimidine residues (in DNA).</text>
        <dbReference type="EC" id="4.1.99.3"/>
    </reaction>
</comment>
<evidence type="ECO:0000256" key="9">
    <source>
        <dbReference type="PIRSR" id="PIRSR602081-2"/>
    </source>
</evidence>
<keyword evidence="6 10" id="KW-0157">Chromophore</keyword>
<dbReference type="Gene3D" id="1.10.579.10">
    <property type="entry name" value="DNA Cyclobutane Dipyrimidine Photolyase, subunit A, domain 3"/>
    <property type="match status" value="1"/>
</dbReference>
<dbReference type="PANTHER" id="PTHR11455">
    <property type="entry name" value="CRYPTOCHROME"/>
    <property type="match status" value="1"/>
</dbReference>
<protein>
    <recommendedName>
        <fullName evidence="3">Deoxyribodipyrimidine photo-lyase</fullName>
        <ecNumber evidence="2">4.1.99.3</ecNumber>
    </recommendedName>
</protein>
<dbReference type="PROSITE" id="PS00691">
    <property type="entry name" value="DNA_PHOTOLYASES_1_2"/>
    <property type="match status" value="1"/>
</dbReference>
<dbReference type="InterPro" id="IPR002081">
    <property type="entry name" value="Cryptochrome/DNA_photolyase_1"/>
</dbReference>
<dbReference type="GO" id="GO:0009416">
    <property type="term" value="P:response to light stimulus"/>
    <property type="evidence" value="ECO:0007669"/>
    <property type="project" value="TreeGrafter"/>
</dbReference>
<evidence type="ECO:0000313" key="12">
    <source>
        <dbReference type="EMBL" id="RKR02847.1"/>
    </source>
</evidence>
<keyword evidence="5 8" id="KW-0274">FAD</keyword>
<comment type="cofactor">
    <cofactor evidence="8">
        <name>FAD</name>
        <dbReference type="ChEBI" id="CHEBI:57692"/>
    </cofactor>
    <text evidence="8">Binds 1 FAD per subunit.</text>
</comment>
<evidence type="ECO:0000256" key="6">
    <source>
        <dbReference type="ARBA" id="ARBA00022991"/>
    </source>
</evidence>
<keyword evidence="12" id="KW-0456">Lyase</keyword>
<dbReference type="RefSeq" id="WP_121210132.1">
    <property type="nucleotide sequence ID" value="NZ_RBIM01000002.1"/>
</dbReference>
<evidence type="ECO:0000256" key="5">
    <source>
        <dbReference type="ARBA" id="ARBA00022827"/>
    </source>
</evidence>
<accession>A0A495DKN2</accession>
<dbReference type="Proteomes" id="UP000273675">
    <property type="component" value="Unassembled WGS sequence"/>
</dbReference>
<dbReference type="Gene3D" id="1.25.40.80">
    <property type="match status" value="1"/>
</dbReference>
<feature type="domain" description="Photolyase/cryptochrome alpha/beta" evidence="11">
    <location>
        <begin position="8"/>
        <end position="137"/>
    </location>
</feature>
<dbReference type="PANTHER" id="PTHR11455:SF9">
    <property type="entry name" value="CRYPTOCHROME CIRCADIAN CLOCK 5 ISOFORM X1"/>
    <property type="match status" value="1"/>
</dbReference>
<dbReference type="Gene3D" id="3.40.50.620">
    <property type="entry name" value="HUPs"/>
    <property type="match status" value="1"/>
</dbReference>
<feature type="binding site" evidence="8">
    <location>
        <begin position="242"/>
        <end position="246"/>
    </location>
    <ligand>
        <name>FAD</name>
        <dbReference type="ChEBI" id="CHEBI:57692"/>
    </ligand>
</feature>